<name>A0A3D8RZN6_9HELO</name>
<proteinExistence type="predicted"/>
<evidence type="ECO:0000313" key="3">
    <source>
        <dbReference type="EMBL" id="RDW79513.1"/>
    </source>
</evidence>
<keyword evidence="4" id="KW-1185">Reference proteome</keyword>
<feature type="compositionally biased region" description="Polar residues" evidence="1">
    <location>
        <begin position="24"/>
        <end position="41"/>
    </location>
</feature>
<dbReference type="EMBL" id="PDLM01000004">
    <property type="protein sequence ID" value="RDW79513.1"/>
    <property type="molecule type" value="Genomic_DNA"/>
</dbReference>
<evidence type="ECO:0000259" key="2">
    <source>
        <dbReference type="PROSITE" id="PS51299"/>
    </source>
</evidence>
<feature type="compositionally biased region" description="Polar residues" evidence="1">
    <location>
        <begin position="332"/>
        <end position="348"/>
    </location>
</feature>
<dbReference type="GO" id="GO:0033309">
    <property type="term" value="C:SBF transcription complex"/>
    <property type="evidence" value="ECO:0007669"/>
    <property type="project" value="TreeGrafter"/>
</dbReference>
<dbReference type="PANTHER" id="PTHR43828">
    <property type="entry name" value="ASPARAGINASE"/>
    <property type="match status" value="1"/>
</dbReference>
<dbReference type="InterPro" id="IPR003163">
    <property type="entry name" value="Tscrpt_reg_HTH_APSES-type"/>
</dbReference>
<dbReference type="SUPFAM" id="SSF54616">
    <property type="entry name" value="DNA-binding domain of Mlu1-box binding protein MBP1"/>
    <property type="match status" value="1"/>
</dbReference>
<gene>
    <name evidence="3" type="ORF">BP6252_04151</name>
</gene>
<dbReference type="PANTHER" id="PTHR43828:SF5">
    <property type="entry name" value="TRANSCRIPTIONAL REPRESSOR XBP1"/>
    <property type="match status" value="1"/>
</dbReference>
<feature type="region of interest" description="Disordered" evidence="1">
    <location>
        <begin position="261"/>
        <end position="356"/>
    </location>
</feature>
<evidence type="ECO:0000256" key="1">
    <source>
        <dbReference type="SAM" id="MobiDB-lite"/>
    </source>
</evidence>
<protein>
    <recommendedName>
        <fullName evidence="2">HTH APSES-type domain-containing protein</fullName>
    </recommendedName>
</protein>
<dbReference type="GO" id="GO:0000981">
    <property type="term" value="F:DNA-binding transcription factor activity, RNA polymerase II-specific"/>
    <property type="evidence" value="ECO:0007669"/>
    <property type="project" value="UniProtKB-ARBA"/>
</dbReference>
<comment type="caution">
    <text evidence="3">The sequence shown here is derived from an EMBL/GenBank/DDBJ whole genome shotgun (WGS) entry which is preliminary data.</text>
</comment>
<dbReference type="STRING" id="1849047.A0A3D8RZN6"/>
<evidence type="ECO:0000313" key="4">
    <source>
        <dbReference type="Proteomes" id="UP000256645"/>
    </source>
</evidence>
<accession>A0A3D8RZN6</accession>
<organism evidence="3 4">
    <name type="scientific">Coleophoma cylindrospora</name>
    <dbReference type="NCBI Taxonomy" id="1849047"/>
    <lineage>
        <taxon>Eukaryota</taxon>
        <taxon>Fungi</taxon>
        <taxon>Dikarya</taxon>
        <taxon>Ascomycota</taxon>
        <taxon>Pezizomycotina</taxon>
        <taxon>Leotiomycetes</taxon>
        <taxon>Helotiales</taxon>
        <taxon>Dermateaceae</taxon>
        <taxon>Coleophoma</taxon>
    </lineage>
</organism>
<feature type="domain" description="HTH APSES-type" evidence="2">
    <location>
        <begin position="112"/>
        <end position="230"/>
    </location>
</feature>
<dbReference type="Gene3D" id="3.10.260.10">
    <property type="entry name" value="Transcription regulator HTH, APSES-type DNA-binding domain"/>
    <property type="match status" value="1"/>
</dbReference>
<feature type="region of interest" description="Disordered" evidence="1">
    <location>
        <begin position="1"/>
        <end position="41"/>
    </location>
</feature>
<feature type="compositionally biased region" description="Polar residues" evidence="1">
    <location>
        <begin position="266"/>
        <end position="284"/>
    </location>
</feature>
<dbReference type="PROSITE" id="PS51299">
    <property type="entry name" value="HTH_APSES"/>
    <property type="match status" value="1"/>
</dbReference>
<sequence>MVSVASLLNPVPKESRGEEFRSSPAPSLISTRTSSPSNESPVFSFSSTPIFKQKMTKDGAVFVKGKTKGDINYPPFERLDEKTIREIRRFHVKHLGSIGDYARHIPYNSEKKTFLERTGRECFEVFQYEFQVPGDDKIFTVMWDYNIGLVRITPFFKCCKYSKTTPAKMLSLNPGLREITHSITGGALAAQGYWMPYSCARAICATFCSHISGALIPLFGPDFPFHCVSPEAPEHGRMVIDPVIIRESTIQAEQYRQLYSTEPGVSGSNSSPRTSHSPQQSHMLSRQPGIRTTPEVQISKRLRLKRTFDGRSPYTDTDDHAGSETSGDGYFTRSTPSPSIRTPFTGSPRTYKHHQHHNQFAHNSNSHTNLQRMVSAPGPNPLLSAIPRSSGSFHTYRGGWCSINKTHQEDIDANADAEYEAEAEESAPNITASAATAAKDKSMLQQPRLVETEDIKMTEDSAAADKKAAFLLMNLNIKDREIGNSPTSPSMPGRNEMGIGAVMGTSRRAKRLRASSF</sequence>
<dbReference type="AlphaFoldDB" id="A0A3D8RZN6"/>
<feature type="region of interest" description="Disordered" evidence="1">
    <location>
        <begin position="481"/>
        <end position="517"/>
    </location>
</feature>
<feature type="compositionally biased region" description="Basic residues" evidence="1">
    <location>
        <begin position="507"/>
        <end position="517"/>
    </location>
</feature>
<dbReference type="GO" id="GO:0003677">
    <property type="term" value="F:DNA binding"/>
    <property type="evidence" value="ECO:0007669"/>
    <property type="project" value="InterPro"/>
</dbReference>
<dbReference type="GO" id="GO:0030907">
    <property type="term" value="C:MBF transcription complex"/>
    <property type="evidence" value="ECO:0007669"/>
    <property type="project" value="TreeGrafter"/>
</dbReference>
<dbReference type="OrthoDB" id="5562739at2759"/>
<reference evidence="3 4" key="1">
    <citation type="journal article" date="2018" name="IMA Fungus">
        <title>IMA Genome-F 9: Draft genome sequence of Annulohypoxylon stygium, Aspergillus mulundensis, Berkeleyomyces basicola (syn. Thielaviopsis basicola), Ceratocystis smalleyi, two Cercospora beticola strains, Coleophoma cylindrospora, Fusarium fracticaudum, Phialophora cf. hyalina, and Morchella septimelata.</title>
        <authorList>
            <person name="Wingfield B.D."/>
            <person name="Bills G.F."/>
            <person name="Dong Y."/>
            <person name="Huang W."/>
            <person name="Nel W.J."/>
            <person name="Swalarsk-Parry B.S."/>
            <person name="Vaghefi N."/>
            <person name="Wilken P.M."/>
            <person name="An Z."/>
            <person name="de Beer Z.W."/>
            <person name="De Vos L."/>
            <person name="Chen L."/>
            <person name="Duong T.A."/>
            <person name="Gao Y."/>
            <person name="Hammerbacher A."/>
            <person name="Kikkert J.R."/>
            <person name="Li Y."/>
            <person name="Li H."/>
            <person name="Li K."/>
            <person name="Li Q."/>
            <person name="Liu X."/>
            <person name="Ma X."/>
            <person name="Naidoo K."/>
            <person name="Pethybridge S.J."/>
            <person name="Sun J."/>
            <person name="Steenkamp E.T."/>
            <person name="van der Nest M.A."/>
            <person name="van Wyk S."/>
            <person name="Wingfield M.J."/>
            <person name="Xiong C."/>
            <person name="Yue Q."/>
            <person name="Zhang X."/>
        </authorList>
    </citation>
    <scope>NUCLEOTIDE SEQUENCE [LARGE SCALE GENOMIC DNA]</scope>
    <source>
        <strain evidence="3 4">BP6252</strain>
    </source>
</reference>
<dbReference type="Proteomes" id="UP000256645">
    <property type="component" value="Unassembled WGS sequence"/>
</dbReference>
<dbReference type="InterPro" id="IPR051642">
    <property type="entry name" value="SWI6-like"/>
</dbReference>
<dbReference type="InterPro" id="IPR036887">
    <property type="entry name" value="HTH_APSES_sf"/>
</dbReference>